<evidence type="ECO:0000313" key="6">
    <source>
        <dbReference type="Proteomes" id="UP000676478"/>
    </source>
</evidence>
<dbReference type="GO" id="GO:0016052">
    <property type="term" value="P:carbohydrate catabolic process"/>
    <property type="evidence" value="ECO:0007669"/>
    <property type="project" value="TreeGrafter"/>
</dbReference>
<dbReference type="GO" id="GO:0003796">
    <property type="term" value="F:lysozyme activity"/>
    <property type="evidence" value="ECO:0007669"/>
    <property type="project" value="InterPro"/>
</dbReference>
<dbReference type="EMBL" id="CP031198">
    <property type="protein sequence ID" value="QCZ53644.1"/>
    <property type="molecule type" value="Genomic_DNA"/>
</dbReference>
<dbReference type="PANTHER" id="PTHR34135">
    <property type="entry name" value="LYSOZYME"/>
    <property type="match status" value="1"/>
</dbReference>
<evidence type="ECO:0000313" key="4">
    <source>
        <dbReference type="EMBL" id="QCZ53644.1"/>
    </source>
</evidence>
<dbReference type="Proteomes" id="UP000307074">
    <property type="component" value="Chromosome"/>
</dbReference>
<reference evidence="3" key="3">
    <citation type="submission" date="2022-09" db="EMBL/GenBank/DDBJ databases">
        <title>Genome-inferred correspondence between phylogeny and metabolic traits in the wild Drosophila gut microbiome.</title>
        <authorList>
            <person name="Bueno E."/>
            <person name="Blow F."/>
            <person name="Douglas A.E."/>
        </authorList>
    </citation>
    <scope>NUCLEOTIDE SEQUENCE</scope>
    <source>
        <strain evidence="3">Dm-2019-70</strain>
    </source>
</reference>
<keyword evidence="2" id="KW-0812">Transmembrane</keyword>
<dbReference type="Proteomes" id="UP000676478">
    <property type="component" value="Unassembled WGS sequence"/>
</dbReference>
<dbReference type="InterPro" id="IPR017853">
    <property type="entry name" value="GH"/>
</dbReference>
<dbReference type="CDD" id="cd06419">
    <property type="entry name" value="GH25_muramidase_2"/>
    <property type="match status" value="1"/>
</dbReference>
<accession>A0A0C1PU78</accession>
<dbReference type="PANTHER" id="PTHR34135:SF2">
    <property type="entry name" value="LYSOZYME"/>
    <property type="match status" value="1"/>
</dbReference>
<evidence type="ECO:0000313" key="3">
    <source>
        <dbReference type="EMBL" id="MBS1010308.1"/>
    </source>
</evidence>
<dbReference type="AlphaFoldDB" id="A0A0C1PU78"/>
<protein>
    <submittedName>
        <fullName evidence="3">Lyzozyme M1 (1,4-beta-N-acetylmuramidase)</fullName>
    </submittedName>
    <submittedName>
        <fullName evidence="4">Lyzozyme M1 14-beta-N-acetylmuramidase</fullName>
    </submittedName>
</protein>
<evidence type="ECO:0000256" key="1">
    <source>
        <dbReference type="ARBA" id="ARBA00010646"/>
    </source>
</evidence>
<keyword evidence="2" id="KW-0472">Membrane</keyword>
<dbReference type="GO" id="GO:0016998">
    <property type="term" value="P:cell wall macromolecule catabolic process"/>
    <property type="evidence" value="ECO:0007669"/>
    <property type="project" value="InterPro"/>
</dbReference>
<dbReference type="EMBL" id="JAERKF010000005">
    <property type="protein sequence ID" value="MBS1010308.1"/>
    <property type="molecule type" value="Genomic_DNA"/>
</dbReference>
<dbReference type="SUPFAM" id="SSF51445">
    <property type="entry name" value="(Trans)glycosidases"/>
    <property type="match status" value="1"/>
</dbReference>
<organism evidence="3 6">
    <name type="scientific">Levilactobacillus brevis</name>
    <name type="common">Lactobacillus brevis</name>
    <dbReference type="NCBI Taxonomy" id="1580"/>
    <lineage>
        <taxon>Bacteria</taxon>
        <taxon>Bacillati</taxon>
        <taxon>Bacillota</taxon>
        <taxon>Bacilli</taxon>
        <taxon>Lactobacillales</taxon>
        <taxon>Lactobacillaceae</taxon>
        <taxon>Levilactobacillus</taxon>
    </lineage>
</organism>
<name>A0A0C1PU78_LEVBR</name>
<dbReference type="Gene3D" id="3.20.20.80">
    <property type="entry name" value="Glycosidases"/>
    <property type="match status" value="1"/>
</dbReference>
<comment type="similarity">
    <text evidence="1">Belongs to the glycosyl hydrolase 25 family.</text>
</comment>
<dbReference type="Pfam" id="PF01183">
    <property type="entry name" value="Glyco_hydro_25"/>
    <property type="match status" value="1"/>
</dbReference>
<sequence>MAKRRDYQPIYDNTYQRQRRHFWWVVGLFLICVIVGGLGWWQWQAYQRRQLSNYPIQGVMINQDSGYLDFQQLANREKFVYLQATSGATYTDDAYGDNFSRSQGADIAVGVVHTFSFTSSAEQQYRHFRATVKEDSGTLPIMVAVAYYGKYNNDNHQMATQGQKLKMLVQKLTQHYSQGVIILATHQVLDQFVHPVLPALHYWVADGRLTGQGAQVKFIEYDANGTMTQNAQSHAVERAVFNGDRRTWQNFIH</sequence>
<keyword evidence="2" id="KW-1133">Transmembrane helix</keyword>
<reference evidence="4 5" key="1">
    <citation type="submission" date="2018-07" db="EMBL/GenBank/DDBJ databases">
        <authorList>
            <person name="Feyereisen M."/>
        </authorList>
    </citation>
    <scope>NUCLEOTIDE SEQUENCE [LARGE SCALE GENOMIC DNA]</scope>
    <source>
        <strain evidence="4 5">UCCLBBS449</strain>
    </source>
</reference>
<reference evidence="3" key="2">
    <citation type="submission" date="2020-12" db="EMBL/GenBank/DDBJ databases">
        <authorList>
            <person name="Mcmullen J.G."/>
        </authorList>
    </citation>
    <scope>NUCLEOTIDE SEQUENCE</scope>
    <source>
        <strain evidence="3">Dm-2019-70</strain>
    </source>
</reference>
<gene>
    <name evidence="3" type="ORF">JK167_05610</name>
    <name evidence="4" type="ORF">UCCLBBS449_1709</name>
</gene>
<feature type="transmembrane region" description="Helical" evidence="2">
    <location>
        <begin position="21"/>
        <end position="43"/>
    </location>
</feature>
<dbReference type="InterPro" id="IPR002053">
    <property type="entry name" value="Glyco_hydro_25"/>
</dbReference>
<dbReference type="OrthoDB" id="2151413at2"/>
<dbReference type="RefSeq" id="WP_024526618.1">
    <property type="nucleotide sequence ID" value="NZ_CAKMAP010000001.1"/>
</dbReference>
<evidence type="ECO:0000256" key="2">
    <source>
        <dbReference type="SAM" id="Phobius"/>
    </source>
</evidence>
<dbReference type="GO" id="GO:0009253">
    <property type="term" value="P:peptidoglycan catabolic process"/>
    <property type="evidence" value="ECO:0007669"/>
    <property type="project" value="InterPro"/>
</dbReference>
<dbReference type="PROSITE" id="PS51904">
    <property type="entry name" value="GLYCOSYL_HYDROL_F25_2"/>
    <property type="match status" value="1"/>
</dbReference>
<proteinExistence type="inferred from homology"/>
<evidence type="ECO:0000313" key="5">
    <source>
        <dbReference type="Proteomes" id="UP000307074"/>
    </source>
</evidence>